<protein>
    <recommendedName>
        <fullName evidence="5">PB1 domain-containing protein</fullName>
    </recommendedName>
</protein>
<dbReference type="InterPro" id="IPR044517">
    <property type="entry name" value="PHOX1-4"/>
</dbReference>
<dbReference type="EnsemblPlants" id="Kaladp0001s0155.1.v1.1">
    <property type="protein sequence ID" value="Kaladp0001s0155.1.v1.1"/>
    <property type="gene ID" value="Kaladp0001s0155.v1.1"/>
</dbReference>
<feature type="repeat" description="TPR" evidence="3">
    <location>
        <begin position="142"/>
        <end position="175"/>
    </location>
</feature>
<reference evidence="6" key="1">
    <citation type="submission" date="2021-01" db="UniProtKB">
        <authorList>
            <consortium name="EnsemblPlants"/>
        </authorList>
    </citation>
    <scope>IDENTIFICATION</scope>
</reference>
<feature type="compositionally biased region" description="Basic residues" evidence="4">
    <location>
        <begin position="205"/>
        <end position="216"/>
    </location>
</feature>
<dbReference type="AlphaFoldDB" id="A0A7N0R8E1"/>
<dbReference type="InterPro" id="IPR011990">
    <property type="entry name" value="TPR-like_helical_dom_sf"/>
</dbReference>
<evidence type="ECO:0000256" key="3">
    <source>
        <dbReference type="PROSITE-ProRule" id="PRU00339"/>
    </source>
</evidence>
<feature type="repeat" description="TPR" evidence="3">
    <location>
        <begin position="68"/>
        <end position="101"/>
    </location>
</feature>
<dbReference type="PROSITE" id="PS51745">
    <property type="entry name" value="PB1"/>
    <property type="match status" value="1"/>
</dbReference>
<feature type="compositionally biased region" description="Basic and acidic residues" evidence="4">
    <location>
        <begin position="236"/>
        <end position="266"/>
    </location>
</feature>
<sequence length="840" mass="95427">MGKNTGKKKKPQGGVSFSSQSFKHVSGGSFEADAQEGRKLSSKSFRYVTEGSSQGDEDPDTVTFVELSQELREEGNRFFQRRDHCGALLSYQKALKLLPENHADIANLRTNMAACYMQMGVNEYPRAINECDLALQVVPQYTKALLKRARCYMDLERFDLALMDIDSVLEYEPDNVIALDLRDSLINEIVQLEAEVGDGEDAAVKKKKNRKKKKKNSKVEEDRDIGEHEEVPEEAVIDKDEEVQKSDDFASADKNEEKKVETRRVQNEEKKAIRRALLNEGKRFERIATNVEPKSETGAVMNEEEKKVQIRTAANEEAIAEARGVMNGEKKVLRRTTVREAAKAETRAVVEEEKKDGMRTVKLVCGEDIRRAVLPCDSSILALREKVKNRFRSLKGVIIKYKDHEDDLITITTTEDLRMAEAYVDPAGCLRLYVIGVDYDAEPIYEDELDEEVMVEPEMNVNNQFEMVPGEEEEESSGSGSELETSSDSEYEMGLGAGVARWIRQFARLLKNNVGFAGSSLDLHEAGMKLYSEAAESAVASDKAHHLLKNAAGKFQEMAALALFNWGNVYMSKAKKKVTISEDDSRESVLEQAKMAFEWAQQQYENARMKYELAVKIKPDFFEGFIALGYQQLEQAKLTWYYALANDFDMESGPSSEILDLYNKAEESLEKGVMIWEEMEQKHLSAHGKMETGKFKDVRMRKNGHLRTISTDEFADPASIMRSQIFVLWGSLLYERSVVEYKMGIPVWAECLEVAVEKFELAGASQTDLAVMVKNHCSNVNALEGLEFKIDEIVQAWNEMHDAKRWQFGEPSFRLEPLFRRQGPKLHEMLEQIGYSFIQE</sequence>
<dbReference type="Pfam" id="PF00564">
    <property type="entry name" value="PB1"/>
    <property type="match status" value="1"/>
</dbReference>
<dbReference type="InterPro" id="IPR019734">
    <property type="entry name" value="TPR_rpt"/>
</dbReference>
<dbReference type="SMART" id="SM00666">
    <property type="entry name" value="PB1"/>
    <property type="match status" value="1"/>
</dbReference>
<dbReference type="SUPFAM" id="SSF48452">
    <property type="entry name" value="TPR-like"/>
    <property type="match status" value="1"/>
</dbReference>
<dbReference type="InterPro" id="IPR000270">
    <property type="entry name" value="PB1_dom"/>
</dbReference>
<dbReference type="PROSITE" id="PS50005">
    <property type="entry name" value="TPR"/>
    <property type="match status" value="2"/>
</dbReference>
<proteinExistence type="predicted"/>
<feature type="domain" description="PB1" evidence="5">
    <location>
        <begin position="358"/>
        <end position="437"/>
    </location>
</feature>
<dbReference type="PANTHER" id="PTHR46183">
    <property type="entry name" value="PROTEIN CLMP1"/>
    <property type="match status" value="1"/>
</dbReference>
<feature type="region of interest" description="Disordered" evidence="4">
    <location>
        <begin position="200"/>
        <end position="266"/>
    </location>
</feature>
<feature type="region of interest" description="Disordered" evidence="4">
    <location>
        <begin position="1"/>
        <end position="40"/>
    </location>
</feature>
<dbReference type="Gramene" id="Kaladp0001s0155.1.v1.1">
    <property type="protein sequence ID" value="Kaladp0001s0155.1.v1.1"/>
    <property type="gene ID" value="Kaladp0001s0155.v1.1"/>
</dbReference>
<accession>A0A7N0R8E1</accession>
<feature type="compositionally biased region" description="Basic and acidic residues" evidence="4">
    <location>
        <begin position="217"/>
        <end position="229"/>
    </location>
</feature>
<keyword evidence="7" id="KW-1185">Reference proteome</keyword>
<name>A0A7N0R8E1_KALFE</name>
<evidence type="ECO:0000259" key="5">
    <source>
        <dbReference type="PROSITE" id="PS51745"/>
    </source>
</evidence>
<evidence type="ECO:0000313" key="6">
    <source>
        <dbReference type="EnsemblPlants" id="Kaladp0001s0155.1.v1.1"/>
    </source>
</evidence>
<evidence type="ECO:0000256" key="1">
    <source>
        <dbReference type="ARBA" id="ARBA00022737"/>
    </source>
</evidence>
<feature type="compositionally biased region" description="Basic residues" evidence="4">
    <location>
        <begin position="1"/>
        <end position="11"/>
    </location>
</feature>
<dbReference type="SUPFAM" id="SSF54277">
    <property type="entry name" value="CAD &amp; PB1 domains"/>
    <property type="match status" value="1"/>
</dbReference>
<keyword evidence="2 3" id="KW-0802">TPR repeat</keyword>
<dbReference type="Gene3D" id="3.10.20.90">
    <property type="entry name" value="Phosphatidylinositol 3-kinase Catalytic Subunit, Chain A, domain 1"/>
    <property type="match status" value="1"/>
</dbReference>
<evidence type="ECO:0000256" key="2">
    <source>
        <dbReference type="ARBA" id="ARBA00022803"/>
    </source>
</evidence>
<evidence type="ECO:0000313" key="7">
    <source>
        <dbReference type="Proteomes" id="UP000594263"/>
    </source>
</evidence>
<keyword evidence="1" id="KW-0677">Repeat</keyword>
<dbReference type="Gene3D" id="1.25.40.10">
    <property type="entry name" value="Tetratricopeptide repeat domain"/>
    <property type="match status" value="1"/>
</dbReference>
<organism evidence="6 7">
    <name type="scientific">Kalanchoe fedtschenkoi</name>
    <name type="common">Lavender scallops</name>
    <name type="synonym">South American air plant</name>
    <dbReference type="NCBI Taxonomy" id="63787"/>
    <lineage>
        <taxon>Eukaryota</taxon>
        <taxon>Viridiplantae</taxon>
        <taxon>Streptophyta</taxon>
        <taxon>Embryophyta</taxon>
        <taxon>Tracheophyta</taxon>
        <taxon>Spermatophyta</taxon>
        <taxon>Magnoliopsida</taxon>
        <taxon>eudicotyledons</taxon>
        <taxon>Gunneridae</taxon>
        <taxon>Pentapetalae</taxon>
        <taxon>Saxifragales</taxon>
        <taxon>Crassulaceae</taxon>
        <taxon>Kalanchoe</taxon>
    </lineage>
</organism>
<feature type="region of interest" description="Disordered" evidence="4">
    <location>
        <begin position="468"/>
        <end position="488"/>
    </location>
</feature>
<dbReference type="CDD" id="cd05992">
    <property type="entry name" value="PB1"/>
    <property type="match status" value="1"/>
</dbReference>
<evidence type="ECO:0000256" key="4">
    <source>
        <dbReference type="SAM" id="MobiDB-lite"/>
    </source>
</evidence>
<dbReference type="PANTHER" id="PTHR46183:SF4">
    <property type="entry name" value="PROTEIN PHOX4"/>
    <property type="match status" value="1"/>
</dbReference>
<dbReference type="InterPro" id="IPR053793">
    <property type="entry name" value="PB1-like"/>
</dbReference>
<dbReference type="Proteomes" id="UP000594263">
    <property type="component" value="Unplaced"/>
</dbReference>
<dbReference type="SMART" id="SM00028">
    <property type="entry name" value="TPR"/>
    <property type="match status" value="3"/>
</dbReference>